<organism evidence="3 4">
    <name type="scientific">Cucumis melo var. makuwa</name>
    <name type="common">Oriental melon</name>
    <dbReference type="NCBI Taxonomy" id="1194695"/>
    <lineage>
        <taxon>Eukaryota</taxon>
        <taxon>Viridiplantae</taxon>
        <taxon>Streptophyta</taxon>
        <taxon>Embryophyta</taxon>
        <taxon>Tracheophyta</taxon>
        <taxon>Spermatophyta</taxon>
        <taxon>Magnoliopsida</taxon>
        <taxon>eudicotyledons</taxon>
        <taxon>Gunneridae</taxon>
        <taxon>Pentapetalae</taxon>
        <taxon>rosids</taxon>
        <taxon>fabids</taxon>
        <taxon>Cucurbitales</taxon>
        <taxon>Cucurbitaceae</taxon>
        <taxon>Benincaseae</taxon>
        <taxon>Cucumis</taxon>
    </lineage>
</organism>
<feature type="repeat" description="PPR" evidence="2">
    <location>
        <begin position="693"/>
        <end position="727"/>
    </location>
</feature>
<reference evidence="3 4" key="1">
    <citation type="submission" date="2019-08" db="EMBL/GenBank/DDBJ databases">
        <title>Draft genome sequences of two oriental melons (Cucumis melo L. var makuwa).</title>
        <authorList>
            <person name="Kwon S.-Y."/>
        </authorList>
    </citation>
    <scope>NUCLEOTIDE SEQUENCE [LARGE SCALE GENOMIC DNA]</scope>
    <source>
        <strain evidence="4">cv. Chang Bougi</strain>
        <tissue evidence="3">Leaf</tissue>
    </source>
</reference>
<evidence type="ECO:0000313" key="4">
    <source>
        <dbReference type="Proteomes" id="UP000321947"/>
    </source>
</evidence>
<gene>
    <name evidence="3" type="ORF">E5676_scaffold409G001490</name>
</gene>
<dbReference type="Proteomes" id="UP000321947">
    <property type="component" value="Unassembled WGS sequence"/>
</dbReference>
<dbReference type="PANTHER" id="PTHR47926:SF395">
    <property type="entry name" value="TETRATRICOPEPTIDE-LIKE HELICAL DOMAIN, DYW DOMAIN PROTEIN-RELATED"/>
    <property type="match status" value="1"/>
</dbReference>
<dbReference type="Pfam" id="PF13041">
    <property type="entry name" value="PPR_2"/>
    <property type="match status" value="5"/>
</dbReference>
<evidence type="ECO:0000256" key="1">
    <source>
        <dbReference type="ARBA" id="ARBA00022737"/>
    </source>
</evidence>
<dbReference type="AlphaFoldDB" id="A0A5D3C2B1"/>
<dbReference type="InterPro" id="IPR046960">
    <property type="entry name" value="PPR_At4g14850-like_plant"/>
</dbReference>
<sequence>MNNGVKVNLPSLSLLNKGKEALVHRTVKEILKPSSSSWETETLIRTSALTITHSATQKAIATSGIKIPNSVKVDKTDSHLEIQPLVDLLRGCVDARFLKQAKTVHGFLLKSKFSNHDSLVLLNHVAHAYSKCSDIDAACRVFDQMSQRNIFSWTAIIAGLAENGLFLDGFEFFCEMQSQGIFPDHFAYSGILQICIGLDSVELGKMVHAQIVIRGFTSHTFVSTALLNMYAKLQEIEDSCKVFNTMTEVNVVSWNAMITGFTSNGFYLDAFDLFLRMKGEGVTPDAQTFIGVAKAIGMLRDVNKAKEVSGYALELGVDSNTLVGTALIDMHSKCGSLQEARSIFNSHFVTCRFNAPWNAMISGYLQSGLNEKALELFAKMCQSDIHLDRYTYCSVFNAIASLKCLLSGKKVHARAIKSGLEVNCVSISNAVANAYAKCGSLEDVRKVFNRMEDRDLISWTSLVTAYSQCSEWDKAIEIFSNMRAEGYAPNQFAFSSVLVSCANLCLLEYGQQVHGIICKVGLDMDKCIESALVDMYAKCGCLADAKKVFNRISNADTVSWTAIIAGHAQHGIVDDALQLFRRMVLLGVEPNAVTFLCVLFACSHGGLVEEGLQYFKLMKKTYGLVPEMEHYACIVDLLSRVGRLNDAMGFISKMPVEPNEMVWQTLLGACRVHGNVELGELAAQKILSFKAENSATYVLLSNTYIESGSYKDGLSLRHVMKEQGVKKEPGFSWISVNGTLHKFYAGDQQHPEKDKIYAKLEELKLKLISLDDVPYLSYEL</sequence>
<dbReference type="Gene3D" id="1.25.40.10">
    <property type="entry name" value="Tetratricopeptide repeat domain"/>
    <property type="match status" value="5"/>
</dbReference>
<dbReference type="PANTHER" id="PTHR47926">
    <property type="entry name" value="PENTATRICOPEPTIDE REPEAT-CONTAINING PROTEIN"/>
    <property type="match status" value="1"/>
</dbReference>
<dbReference type="InterPro" id="IPR046848">
    <property type="entry name" value="E_motif"/>
</dbReference>
<evidence type="ECO:0000256" key="2">
    <source>
        <dbReference type="PROSITE-ProRule" id="PRU00708"/>
    </source>
</evidence>
<name>A0A5D3C2B1_CUCMM</name>
<dbReference type="FunFam" id="1.25.40.10:FF:002010">
    <property type="entry name" value="Os12g0109800 protein"/>
    <property type="match status" value="1"/>
</dbReference>
<dbReference type="FunFam" id="1.25.40.10:FF:001093">
    <property type="entry name" value="Pentatricopeptide repeat-containing protein At2g34400"/>
    <property type="match status" value="1"/>
</dbReference>
<protein>
    <submittedName>
        <fullName evidence="3">Pentatricopeptide repeat-containing protein</fullName>
    </submittedName>
</protein>
<keyword evidence="1" id="KW-0677">Repeat</keyword>
<dbReference type="EMBL" id="SSTD01014204">
    <property type="protein sequence ID" value="TYK04529.1"/>
    <property type="molecule type" value="Genomic_DNA"/>
</dbReference>
<comment type="caution">
    <text evidence="3">The sequence shown here is derived from an EMBL/GenBank/DDBJ whole genome shotgun (WGS) entry which is preliminary data.</text>
</comment>
<dbReference type="PROSITE" id="PS51375">
    <property type="entry name" value="PPR"/>
    <property type="match status" value="6"/>
</dbReference>
<dbReference type="GO" id="GO:0009451">
    <property type="term" value="P:RNA modification"/>
    <property type="evidence" value="ECO:0007669"/>
    <property type="project" value="InterPro"/>
</dbReference>
<evidence type="ECO:0000313" key="3">
    <source>
        <dbReference type="EMBL" id="TYK04529.1"/>
    </source>
</evidence>
<feature type="repeat" description="PPR" evidence="2">
    <location>
        <begin position="250"/>
        <end position="284"/>
    </location>
</feature>
<dbReference type="InterPro" id="IPR002885">
    <property type="entry name" value="PPR_rpt"/>
</dbReference>
<feature type="repeat" description="PPR" evidence="2">
    <location>
        <begin position="353"/>
        <end position="387"/>
    </location>
</feature>
<dbReference type="Pfam" id="PF01535">
    <property type="entry name" value="PPR"/>
    <property type="match status" value="2"/>
</dbReference>
<dbReference type="Pfam" id="PF20431">
    <property type="entry name" value="E_motif"/>
    <property type="match status" value="1"/>
</dbReference>
<dbReference type="FunFam" id="1.25.40.10:FF:000196">
    <property type="entry name" value="Pentatricopeptide repeat-containing protein At4g14850"/>
    <property type="match status" value="1"/>
</dbReference>
<feature type="repeat" description="PPR" evidence="2">
    <location>
        <begin position="556"/>
        <end position="590"/>
    </location>
</feature>
<dbReference type="InterPro" id="IPR011990">
    <property type="entry name" value="TPR-like_helical_dom_sf"/>
</dbReference>
<dbReference type="FunFam" id="1.25.40.10:FF:000344">
    <property type="entry name" value="Pentatricopeptide repeat-containing protein"/>
    <property type="match status" value="1"/>
</dbReference>
<proteinExistence type="predicted"/>
<dbReference type="GO" id="GO:0003723">
    <property type="term" value="F:RNA binding"/>
    <property type="evidence" value="ECO:0007669"/>
    <property type="project" value="InterPro"/>
</dbReference>
<feature type="repeat" description="PPR" evidence="2">
    <location>
        <begin position="455"/>
        <end position="489"/>
    </location>
</feature>
<accession>A0A5D3C2B1</accession>
<dbReference type="NCBIfam" id="TIGR00756">
    <property type="entry name" value="PPR"/>
    <property type="match status" value="7"/>
</dbReference>
<feature type="repeat" description="PPR" evidence="2">
    <location>
        <begin position="149"/>
        <end position="183"/>
    </location>
</feature>